<dbReference type="NCBIfam" id="TIGR02273">
    <property type="entry name" value="16S_RimM"/>
    <property type="match status" value="1"/>
</dbReference>
<keyword evidence="2" id="KW-0690">Ribosome biogenesis</keyword>
<proteinExistence type="inferred from homology"/>
<evidence type="ECO:0000313" key="7">
    <source>
        <dbReference type="EMBL" id="EJW92220.1"/>
    </source>
</evidence>
<feature type="domain" description="Ribosome maturation factor RimM PRC barrel" evidence="6">
    <location>
        <begin position="108"/>
        <end position="173"/>
    </location>
</feature>
<evidence type="ECO:0000256" key="2">
    <source>
        <dbReference type="ARBA" id="ARBA00022517"/>
    </source>
</evidence>
<gene>
    <name evidence="7" type="ORF">EVA_19671</name>
</gene>
<reference evidence="7" key="1">
    <citation type="journal article" date="2012" name="PLoS ONE">
        <title>Gene sets for utilization of primary and secondary nutrition supplies in the distal gut of endangered iberian lynx.</title>
        <authorList>
            <person name="Alcaide M."/>
            <person name="Messina E."/>
            <person name="Richter M."/>
            <person name="Bargiela R."/>
            <person name="Peplies J."/>
            <person name="Huws S.A."/>
            <person name="Newbold C.J."/>
            <person name="Golyshin P.N."/>
            <person name="Simon M.A."/>
            <person name="Lopez G."/>
            <person name="Yakimov M.M."/>
            <person name="Ferrer M."/>
        </authorList>
    </citation>
    <scope>NUCLEOTIDE SEQUENCE</scope>
</reference>
<evidence type="ECO:0000259" key="6">
    <source>
        <dbReference type="Pfam" id="PF24986"/>
    </source>
</evidence>
<sequence>MIRNEEVFKIGYISKHRGLRGEVELVFTDDCFDTGTADYLVLDMDGILVPFFWEEYSFKNQDTAILKLEQIDTEEQARRLVGHSVFYPKACLPEVEEGEATLSSYRALTGFAVSDEQGAPLGTVLYVDDSSANILLTLETPDGRDLMIPFHDDFLVDFDLHARTLCLALPEGLLQLND</sequence>
<dbReference type="GO" id="GO:0043022">
    <property type="term" value="F:ribosome binding"/>
    <property type="evidence" value="ECO:0007669"/>
    <property type="project" value="InterPro"/>
</dbReference>
<feature type="domain" description="RimM N-terminal" evidence="5">
    <location>
        <begin position="10"/>
        <end position="89"/>
    </location>
</feature>
<name>J9BXD7_9ZZZZ</name>
<dbReference type="SUPFAM" id="SSF50447">
    <property type="entry name" value="Translation proteins"/>
    <property type="match status" value="1"/>
</dbReference>
<organism evidence="7">
    <name type="scientific">gut metagenome</name>
    <dbReference type="NCBI Taxonomy" id="749906"/>
    <lineage>
        <taxon>unclassified sequences</taxon>
        <taxon>metagenomes</taxon>
        <taxon>organismal metagenomes</taxon>
    </lineage>
</organism>
<protein>
    <submittedName>
        <fullName evidence="7">16S rRNA processing protein RimM</fullName>
    </submittedName>
</protein>
<dbReference type="SUPFAM" id="SSF50346">
    <property type="entry name" value="PRC-barrel domain"/>
    <property type="match status" value="1"/>
</dbReference>
<evidence type="ECO:0000259" key="5">
    <source>
        <dbReference type="Pfam" id="PF01782"/>
    </source>
</evidence>
<dbReference type="InterPro" id="IPR011033">
    <property type="entry name" value="PRC_barrel-like_sf"/>
</dbReference>
<dbReference type="Gene3D" id="2.30.30.240">
    <property type="entry name" value="PRC-barrel domain"/>
    <property type="match status" value="1"/>
</dbReference>
<dbReference type="Pfam" id="PF01782">
    <property type="entry name" value="RimM"/>
    <property type="match status" value="1"/>
</dbReference>
<dbReference type="AlphaFoldDB" id="J9BXD7"/>
<dbReference type="PANTHER" id="PTHR33692">
    <property type="entry name" value="RIBOSOME MATURATION FACTOR RIMM"/>
    <property type="match status" value="1"/>
</dbReference>
<dbReference type="InterPro" id="IPR011961">
    <property type="entry name" value="RimM"/>
</dbReference>
<dbReference type="GO" id="GO:0005840">
    <property type="term" value="C:ribosome"/>
    <property type="evidence" value="ECO:0007669"/>
    <property type="project" value="InterPro"/>
</dbReference>
<dbReference type="GO" id="GO:0006364">
    <property type="term" value="P:rRNA processing"/>
    <property type="evidence" value="ECO:0007669"/>
    <property type="project" value="UniProtKB-KW"/>
</dbReference>
<dbReference type="InterPro" id="IPR002676">
    <property type="entry name" value="RimM_N"/>
</dbReference>
<accession>J9BXD7</accession>
<dbReference type="PANTHER" id="PTHR33692:SF1">
    <property type="entry name" value="RIBOSOME MATURATION FACTOR RIMM"/>
    <property type="match status" value="1"/>
</dbReference>
<evidence type="ECO:0000256" key="1">
    <source>
        <dbReference type="ARBA" id="ARBA00022490"/>
    </source>
</evidence>
<keyword evidence="4" id="KW-0143">Chaperone</keyword>
<dbReference type="InterPro" id="IPR056792">
    <property type="entry name" value="PRC_RimM"/>
</dbReference>
<evidence type="ECO:0000256" key="3">
    <source>
        <dbReference type="ARBA" id="ARBA00022552"/>
    </source>
</evidence>
<dbReference type="Gene3D" id="2.40.30.60">
    <property type="entry name" value="RimM"/>
    <property type="match status" value="1"/>
</dbReference>
<evidence type="ECO:0000256" key="4">
    <source>
        <dbReference type="ARBA" id="ARBA00023186"/>
    </source>
</evidence>
<dbReference type="InterPro" id="IPR009000">
    <property type="entry name" value="Transl_B-barrel_sf"/>
</dbReference>
<keyword evidence="3" id="KW-0698">rRNA processing</keyword>
<dbReference type="HAMAP" id="MF_00014">
    <property type="entry name" value="Ribosome_mat_RimM"/>
    <property type="match status" value="1"/>
</dbReference>
<keyword evidence="1" id="KW-0963">Cytoplasm</keyword>
<dbReference type="Pfam" id="PF24986">
    <property type="entry name" value="PRC_RimM"/>
    <property type="match status" value="1"/>
</dbReference>
<comment type="caution">
    <text evidence="7">The sequence shown here is derived from an EMBL/GenBank/DDBJ whole genome shotgun (WGS) entry which is preliminary data.</text>
</comment>
<dbReference type="EMBL" id="AMCI01007683">
    <property type="protein sequence ID" value="EJW92220.1"/>
    <property type="molecule type" value="Genomic_DNA"/>
</dbReference>
<dbReference type="InterPro" id="IPR036976">
    <property type="entry name" value="RimM_N_sf"/>
</dbReference>